<evidence type="ECO:0000313" key="2">
    <source>
        <dbReference type="Proteomes" id="UP000828048"/>
    </source>
</evidence>
<gene>
    <name evidence="1" type="ORF">Vadar_002102</name>
</gene>
<dbReference type="Proteomes" id="UP000828048">
    <property type="component" value="Chromosome 7"/>
</dbReference>
<reference evidence="1 2" key="1">
    <citation type="journal article" date="2021" name="Hortic Res">
        <title>High-quality reference genome and annotation aids understanding of berry development for evergreen blueberry (Vaccinium darrowii).</title>
        <authorList>
            <person name="Yu J."/>
            <person name="Hulse-Kemp A.M."/>
            <person name="Babiker E."/>
            <person name="Staton M."/>
        </authorList>
    </citation>
    <scope>NUCLEOTIDE SEQUENCE [LARGE SCALE GENOMIC DNA]</scope>
    <source>
        <strain evidence="2">cv. NJ 8807/NJ 8810</strain>
        <tissue evidence="1">Young leaf</tissue>
    </source>
</reference>
<keyword evidence="2" id="KW-1185">Reference proteome</keyword>
<evidence type="ECO:0000313" key="1">
    <source>
        <dbReference type="EMBL" id="KAH7848380.1"/>
    </source>
</evidence>
<sequence length="513" mass="57314">MTSSISSPPALQTPFQFLTSLRQASMATEDQKLNALFLPYFILPSHMTPLVDTARLFAARGVTVTILITQSNALMFQPSIDRAAAAGHRIAFHTIKFPAAEVGLPEGIESLRSVTSPEMNPKLAAAMPLLQKPMEQSIRDLRPDCIVSDFLYPWTVDIAEELGIPRLILSVTSCFYDCVFHSLKIHKPYEKLRSDSESFVIPGLPDEIEMTGSQLENYLKNEKESGDDGKFLNQILDSETRSYGVVYTSCSEIEPDYAQHYKNVLRKRCWHVGIPSLILEKDNKSNAEQQQHHSCLNWLDNQKPNSVLYICFGSMTRFLNTQLTEIAHALDESEQPFVWVVKKIGETDETGEETWLPEGFEERVEKSNKGVIIKDRAPQVSILAHPAIGGFVTHCGWNSVSEGVAAGVPFITWPLFAEQFYNEKLITRVLKIGVEVGSGVWNRGSKIRSPVVGKDKIVKALSCLMGGSEEAQEIRRRAREVSAMVRRSVEEGGSSSSNLNTLIEEIKAYVFRS</sequence>
<protein>
    <submittedName>
        <fullName evidence="1">Uncharacterized protein</fullName>
    </submittedName>
</protein>
<accession>A0ACB7Y467</accession>
<proteinExistence type="predicted"/>
<comment type="caution">
    <text evidence="1">The sequence shown here is derived from an EMBL/GenBank/DDBJ whole genome shotgun (WGS) entry which is preliminary data.</text>
</comment>
<organism evidence="1 2">
    <name type="scientific">Vaccinium darrowii</name>
    <dbReference type="NCBI Taxonomy" id="229202"/>
    <lineage>
        <taxon>Eukaryota</taxon>
        <taxon>Viridiplantae</taxon>
        <taxon>Streptophyta</taxon>
        <taxon>Embryophyta</taxon>
        <taxon>Tracheophyta</taxon>
        <taxon>Spermatophyta</taxon>
        <taxon>Magnoliopsida</taxon>
        <taxon>eudicotyledons</taxon>
        <taxon>Gunneridae</taxon>
        <taxon>Pentapetalae</taxon>
        <taxon>asterids</taxon>
        <taxon>Ericales</taxon>
        <taxon>Ericaceae</taxon>
        <taxon>Vaccinioideae</taxon>
        <taxon>Vaccinieae</taxon>
        <taxon>Vaccinium</taxon>
    </lineage>
</organism>
<name>A0ACB7Y467_9ERIC</name>
<dbReference type="EMBL" id="CM037157">
    <property type="protein sequence ID" value="KAH7848380.1"/>
    <property type="molecule type" value="Genomic_DNA"/>
</dbReference>